<dbReference type="GeneID" id="27897911"/>
<keyword evidence="1" id="KW-0732">Signal</keyword>
<sequence length="232" mass="25422">MKILALFLALAIAVMGFPVDGIDSKDTTDIDWDTTKRAESSDLDKRSPFSNPFKCLGCYYVIRDCNPFVCRPPCDKKAVKNGLCPGSHPSPPPPPPPTYRNSLSLRTDLGYVGARTTYHSQDRWIAVSQSIEHDRSFSVVVTLSPDINPGSVATITDINMTVSGSGNRVLLPEVVSTPRRTHNGRTLYTRGSGMQTTVFRIPLDLVSELIKENGGSTGVTFTVRYNLDGELK</sequence>
<reference evidence="2 3" key="1">
    <citation type="journal article" date="2012" name="PLoS Pathog.">
        <title>Diverse lifestyles and strategies of plant pathogenesis encoded in the genomes of eighteen Dothideomycetes fungi.</title>
        <authorList>
            <person name="Ohm R.A."/>
            <person name="Feau N."/>
            <person name="Henrissat B."/>
            <person name="Schoch C.L."/>
            <person name="Horwitz B.A."/>
            <person name="Barry K.W."/>
            <person name="Condon B.J."/>
            <person name="Copeland A.C."/>
            <person name="Dhillon B."/>
            <person name="Glaser F."/>
            <person name="Hesse C.N."/>
            <person name="Kosti I."/>
            <person name="LaButti K."/>
            <person name="Lindquist E.A."/>
            <person name="Lucas S."/>
            <person name="Salamov A.A."/>
            <person name="Bradshaw R.E."/>
            <person name="Ciuffetti L."/>
            <person name="Hamelin R.C."/>
            <person name="Kema G.H.J."/>
            <person name="Lawrence C."/>
            <person name="Scott J.A."/>
            <person name="Spatafora J.W."/>
            <person name="Turgeon B.G."/>
            <person name="de Wit P.J.G.M."/>
            <person name="Zhong S."/>
            <person name="Goodwin S.B."/>
            <person name="Grigoriev I.V."/>
        </authorList>
    </citation>
    <scope>NUCLEOTIDE SEQUENCE [LARGE SCALE GENOMIC DNA]</scope>
    <source>
        <strain evidence="2 3">SO2202</strain>
    </source>
</reference>
<proteinExistence type="predicted"/>
<accession>M3AWQ0</accession>
<dbReference type="AlphaFoldDB" id="M3AWQ0"/>
<feature type="signal peptide" evidence="1">
    <location>
        <begin position="1"/>
        <end position="16"/>
    </location>
</feature>
<gene>
    <name evidence="2" type="ORF">SEPMUDRAFT_109262</name>
</gene>
<dbReference type="RefSeq" id="XP_016759276.1">
    <property type="nucleotide sequence ID" value="XM_016900774.1"/>
</dbReference>
<evidence type="ECO:0000313" key="2">
    <source>
        <dbReference type="EMBL" id="EMF11155.1"/>
    </source>
</evidence>
<dbReference type="HOGENOM" id="CLU_1195524_0_0_1"/>
<dbReference type="Proteomes" id="UP000016931">
    <property type="component" value="Unassembled WGS sequence"/>
</dbReference>
<feature type="chain" id="PRO_5004031519" evidence="1">
    <location>
        <begin position="17"/>
        <end position="232"/>
    </location>
</feature>
<protein>
    <submittedName>
        <fullName evidence="2">Uncharacterized protein</fullName>
    </submittedName>
</protein>
<evidence type="ECO:0000313" key="3">
    <source>
        <dbReference type="Proteomes" id="UP000016931"/>
    </source>
</evidence>
<evidence type="ECO:0000256" key="1">
    <source>
        <dbReference type="SAM" id="SignalP"/>
    </source>
</evidence>
<organism evidence="2 3">
    <name type="scientific">Sphaerulina musiva (strain SO2202)</name>
    <name type="common">Poplar stem canker fungus</name>
    <name type="synonym">Septoria musiva</name>
    <dbReference type="NCBI Taxonomy" id="692275"/>
    <lineage>
        <taxon>Eukaryota</taxon>
        <taxon>Fungi</taxon>
        <taxon>Dikarya</taxon>
        <taxon>Ascomycota</taxon>
        <taxon>Pezizomycotina</taxon>
        <taxon>Dothideomycetes</taxon>
        <taxon>Dothideomycetidae</taxon>
        <taxon>Mycosphaerellales</taxon>
        <taxon>Mycosphaerellaceae</taxon>
        <taxon>Sphaerulina</taxon>
    </lineage>
</organism>
<name>M3AWQ0_SPHMS</name>
<keyword evidence="3" id="KW-1185">Reference proteome</keyword>
<dbReference type="EMBL" id="KB456266">
    <property type="protein sequence ID" value="EMF11155.1"/>
    <property type="molecule type" value="Genomic_DNA"/>
</dbReference>